<dbReference type="GO" id="GO:0006357">
    <property type="term" value="P:regulation of transcription by RNA polymerase II"/>
    <property type="evidence" value="ECO:0007669"/>
    <property type="project" value="TreeGrafter"/>
</dbReference>
<evidence type="ECO:0000313" key="5">
    <source>
        <dbReference type="Proteomes" id="UP000070412"/>
    </source>
</evidence>
<dbReference type="Proteomes" id="UP000070412">
    <property type="component" value="Unassembled WGS sequence"/>
</dbReference>
<evidence type="ECO:0000256" key="1">
    <source>
        <dbReference type="SAM" id="Coils"/>
    </source>
</evidence>
<evidence type="ECO:0000313" key="4">
    <source>
        <dbReference type="EnsemblMetazoa" id="KAF7490289.1"/>
    </source>
</evidence>
<gene>
    <name evidence="3" type="ORF">SSS_2311</name>
</gene>
<proteinExistence type="predicted"/>
<dbReference type="OMA" id="GYKRSHE"/>
<dbReference type="GO" id="GO:0003712">
    <property type="term" value="F:transcription coregulator activity"/>
    <property type="evidence" value="ECO:0007669"/>
    <property type="project" value="TreeGrafter"/>
</dbReference>
<organism evidence="3">
    <name type="scientific">Sarcoptes scabiei</name>
    <name type="common">Itch mite</name>
    <name type="synonym">Acarus scabiei</name>
    <dbReference type="NCBI Taxonomy" id="52283"/>
    <lineage>
        <taxon>Eukaryota</taxon>
        <taxon>Metazoa</taxon>
        <taxon>Ecdysozoa</taxon>
        <taxon>Arthropoda</taxon>
        <taxon>Chelicerata</taxon>
        <taxon>Arachnida</taxon>
        <taxon>Acari</taxon>
        <taxon>Acariformes</taxon>
        <taxon>Sarcoptiformes</taxon>
        <taxon>Astigmata</taxon>
        <taxon>Psoroptidia</taxon>
        <taxon>Sarcoptoidea</taxon>
        <taxon>Sarcoptidae</taxon>
        <taxon>Sarcoptinae</taxon>
        <taxon>Sarcoptes</taxon>
    </lineage>
</organism>
<reference evidence="3" key="2">
    <citation type="submission" date="2020-01" db="EMBL/GenBank/DDBJ databases">
        <authorList>
            <person name="Korhonen P.K.K."/>
            <person name="Guangxu M.G."/>
            <person name="Wang T.W."/>
            <person name="Stroehlein A.J.S."/>
            <person name="Young N.D."/>
            <person name="Ang C.-S.A."/>
            <person name="Fernando D.W.F."/>
            <person name="Lu H.L."/>
            <person name="Taylor S.T."/>
            <person name="Ehtesham M.E.M."/>
            <person name="Najaraj S.H.N."/>
            <person name="Harsha G.H.G."/>
            <person name="Madugundu A.M."/>
            <person name="Renuse S.R."/>
            <person name="Holt D.H."/>
            <person name="Pandey A.P."/>
            <person name="Papenfuss A.P."/>
            <person name="Gasser R.B.G."/>
            <person name="Fischer K.F."/>
        </authorList>
    </citation>
    <scope>NUCLEOTIDE SEQUENCE</scope>
    <source>
        <strain evidence="3">SSS_KF_BRIS2020</strain>
    </source>
</reference>
<accession>A0A834VCI4</accession>
<reference evidence="4" key="3">
    <citation type="submission" date="2022-06" db="UniProtKB">
        <authorList>
            <consortium name="EnsemblMetazoa"/>
        </authorList>
    </citation>
    <scope>IDENTIFICATION</scope>
</reference>
<name>A0A834VCI4_SARSC</name>
<feature type="coiled-coil region" evidence="1">
    <location>
        <begin position="45"/>
        <end position="100"/>
    </location>
</feature>
<reference evidence="5" key="1">
    <citation type="journal article" date="2020" name="PLoS Negl. Trop. Dis.">
        <title>High-quality nuclear genome for Sarcoptes scabiei-A critical resource for a neglected parasite.</title>
        <authorList>
            <person name="Korhonen P.K."/>
            <person name="Gasser R.B."/>
            <person name="Ma G."/>
            <person name="Wang T."/>
            <person name="Stroehlein A.J."/>
            <person name="Young N.D."/>
            <person name="Ang C.S."/>
            <person name="Fernando D.D."/>
            <person name="Lu H.C."/>
            <person name="Taylor S."/>
            <person name="Reynolds S.L."/>
            <person name="Mofiz E."/>
            <person name="Najaraj S.H."/>
            <person name="Gowda H."/>
            <person name="Madugundu A."/>
            <person name="Renuse S."/>
            <person name="Holt D."/>
            <person name="Pandey A."/>
            <person name="Papenfuss A.T."/>
            <person name="Fischer K."/>
        </authorList>
    </citation>
    <scope>NUCLEOTIDE SEQUENCE [LARGE SCALE GENOMIC DNA]</scope>
</reference>
<dbReference type="EMBL" id="WVUK01000062">
    <property type="protein sequence ID" value="KAF7490289.1"/>
    <property type="molecule type" value="Genomic_DNA"/>
</dbReference>
<dbReference type="InterPro" id="IPR026094">
    <property type="entry name" value="GPS2"/>
</dbReference>
<dbReference type="OrthoDB" id="6513005at2759"/>
<dbReference type="AlphaFoldDB" id="A0A834VCI4"/>
<dbReference type="EnsemblMetazoa" id="SSS_2311s_mrna">
    <property type="protein sequence ID" value="KAF7490289.1"/>
    <property type="gene ID" value="SSS_2311"/>
</dbReference>
<dbReference type="Pfam" id="PF15991">
    <property type="entry name" value="G_path_suppress"/>
    <property type="match status" value="1"/>
</dbReference>
<dbReference type="GO" id="GO:0005667">
    <property type="term" value="C:transcription regulator complex"/>
    <property type="evidence" value="ECO:0007669"/>
    <property type="project" value="TreeGrafter"/>
</dbReference>
<evidence type="ECO:0000256" key="2">
    <source>
        <dbReference type="SAM" id="MobiDB-lite"/>
    </source>
</evidence>
<feature type="region of interest" description="Disordered" evidence="2">
    <location>
        <begin position="176"/>
        <end position="199"/>
    </location>
</feature>
<sequence length="411" mass="45845">MGSLSINDKINLNKSHLKHFVVQTRSFQIEKYRDINMYPVLRTYIRKKNEKRKQEMEMSEELKRAKREKELKHNQDKLTLEEIKEEIVKNKQKLTELEIEKHRLFAEFKKVLHEDDNRKNLQRLKETNIIPNMTFGPPQSTSLAIPISTNHLQSSQSIASSSSASASQINPSANFPIKLGPVASPQSSGHSKTRPPMLPEPSLLPLYPMFAHNTSMPSQAAFSLSPSIITSSTASSSLSFTHPPVRPLNPEILQPKPLVNSNPTSMYPKPLAHPIHPPLMAINAPRSTNSMVGIPVSLPPVSFSSSPMIQDRQRNSFKRGHDAQPMIVSSAPPPPSLQPLNLASAHQNSSPHLPAFIPGYRPPANLHQGPLHPNQLPPSIPSIDQIQGIPNIPFYQSLMMNSFINPNSMPK</sequence>
<protein>
    <submittedName>
        <fullName evidence="3 4">Uncharacterized protein</fullName>
    </submittedName>
</protein>
<keyword evidence="1" id="KW-0175">Coiled coil</keyword>
<feature type="region of interest" description="Disordered" evidence="2">
    <location>
        <begin position="315"/>
        <end position="376"/>
    </location>
</feature>
<evidence type="ECO:0000313" key="3">
    <source>
        <dbReference type="EMBL" id="KAF7490289.1"/>
    </source>
</evidence>
<keyword evidence="5" id="KW-1185">Reference proteome</keyword>
<dbReference type="PANTHER" id="PTHR22654">
    <property type="entry name" value="G PROTEIN PATHWAY SUPPRESSOR 2"/>
    <property type="match status" value="1"/>
</dbReference>
<dbReference type="PANTHER" id="PTHR22654:SF2">
    <property type="entry name" value="G PROTEIN PATHWAY SUPPRESSOR 2"/>
    <property type="match status" value="1"/>
</dbReference>